<reference evidence="2 3" key="1">
    <citation type="submission" date="2021-03" db="EMBL/GenBank/DDBJ databases">
        <authorList>
            <person name="So Y."/>
        </authorList>
    </citation>
    <scope>NUCLEOTIDE SEQUENCE [LARGE SCALE GENOMIC DNA]</scope>
    <source>
        <strain evidence="2 3">PWR1</strain>
    </source>
</reference>
<feature type="region of interest" description="Disordered" evidence="1">
    <location>
        <begin position="79"/>
        <end position="103"/>
    </location>
</feature>
<keyword evidence="3" id="KW-1185">Reference proteome</keyword>
<dbReference type="EMBL" id="JAGIYZ010000011">
    <property type="protein sequence ID" value="MBP0464811.1"/>
    <property type="molecule type" value="Genomic_DNA"/>
</dbReference>
<sequence>MKLHPVKVHRSSALPARARRMRGARAAPSIYESADGAIAAPLAGRSHEIRGFRILAGGIRPARAAKRASAVVRDLLNPKPGERGARYVAPTARGLPEAKPGNS</sequence>
<evidence type="ECO:0000313" key="2">
    <source>
        <dbReference type="EMBL" id="MBP0464811.1"/>
    </source>
</evidence>
<comment type="caution">
    <text evidence="2">The sequence shown here is derived from an EMBL/GenBank/DDBJ whole genome shotgun (WGS) entry which is preliminary data.</text>
</comment>
<name>A0ABS4ATZ1_9PROT</name>
<gene>
    <name evidence="2" type="ORF">J5Y09_12895</name>
</gene>
<dbReference type="RefSeq" id="WP_209352200.1">
    <property type="nucleotide sequence ID" value="NZ_JAGIYZ010000011.1"/>
</dbReference>
<organism evidence="2 3">
    <name type="scientific">Roseomonas nitratireducens</name>
    <dbReference type="NCBI Taxonomy" id="2820810"/>
    <lineage>
        <taxon>Bacteria</taxon>
        <taxon>Pseudomonadati</taxon>
        <taxon>Pseudomonadota</taxon>
        <taxon>Alphaproteobacteria</taxon>
        <taxon>Acetobacterales</taxon>
        <taxon>Roseomonadaceae</taxon>
        <taxon>Roseomonas</taxon>
    </lineage>
</organism>
<dbReference type="Proteomes" id="UP000680815">
    <property type="component" value="Unassembled WGS sequence"/>
</dbReference>
<evidence type="ECO:0000256" key="1">
    <source>
        <dbReference type="SAM" id="MobiDB-lite"/>
    </source>
</evidence>
<proteinExistence type="predicted"/>
<evidence type="ECO:0000313" key="3">
    <source>
        <dbReference type="Proteomes" id="UP000680815"/>
    </source>
</evidence>
<protein>
    <submittedName>
        <fullName evidence="2">Uncharacterized protein</fullName>
    </submittedName>
</protein>
<accession>A0ABS4ATZ1</accession>